<dbReference type="CDD" id="cd00158">
    <property type="entry name" value="RHOD"/>
    <property type="match status" value="1"/>
</dbReference>
<dbReference type="PANTHER" id="PTHR44086">
    <property type="entry name" value="THIOSULFATE SULFURTRANSFERASE RDL2, MITOCHONDRIAL-RELATED"/>
    <property type="match status" value="1"/>
</dbReference>
<dbReference type="InterPro" id="IPR036873">
    <property type="entry name" value="Rhodanese-like_dom_sf"/>
</dbReference>
<feature type="domain" description="Rhodanese" evidence="1">
    <location>
        <begin position="38"/>
        <end position="134"/>
    </location>
</feature>
<accession>A0A831WSU4</accession>
<sequence>MFTDFFQTPDPLGITEILIEKHHPFPQVTDRELESMLDSPRLLLFDVRQPEEYEVSHIRNSVLLPPDTTEAQFLQRYEEHIAGTLLVFYCSVGQRSSEMLGRLDDLCRKHGAVSCSNLKGGIFRWYNNGRPVVDTNSTTDRIHEFNAVWGMMLRKR</sequence>
<dbReference type="SUPFAM" id="SSF52821">
    <property type="entry name" value="Rhodanese/Cell cycle control phosphatase"/>
    <property type="match status" value="1"/>
</dbReference>
<protein>
    <submittedName>
        <fullName evidence="2">Rhodanese-like domain-containing protein</fullName>
    </submittedName>
</protein>
<dbReference type="Pfam" id="PF00581">
    <property type="entry name" value="Rhodanese"/>
    <property type="match status" value="1"/>
</dbReference>
<reference evidence="2" key="1">
    <citation type="journal article" date="2020" name="mSystems">
        <title>Genome- and Community-Level Interaction Insights into Carbon Utilization and Element Cycling Functions of Hydrothermarchaeota in Hydrothermal Sediment.</title>
        <authorList>
            <person name="Zhou Z."/>
            <person name="Liu Y."/>
            <person name="Xu W."/>
            <person name="Pan J."/>
            <person name="Luo Z.H."/>
            <person name="Li M."/>
        </authorList>
    </citation>
    <scope>NUCLEOTIDE SEQUENCE [LARGE SCALE GENOMIC DNA]</scope>
    <source>
        <strain evidence="2">SpSt-1181</strain>
    </source>
</reference>
<dbReference type="PANTHER" id="PTHR44086:SF10">
    <property type="entry name" value="THIOSULFATE SULFURTRANSFERASE_RHODANESE-LIKE DOMAIN-CONTAINING PROTEIN 3"/>
    <property type="match status" value="1"/>
</dbReference>
<gene>
    <name evidence="2" type="ORF">ENN50_09320</name>
</gene>
<dbReference type="PROSITE" id="PS50206">
    <property type="entry name" value="RHODANESE_3"/>
    <property type="match status" value="1"/>
</dbReference>
<dbReference type="GO" id="GO:0004792">
    <property type="term" value="F:thiosulfate-cyanide sulfurtransferase activity"/>
    <property type="evidence" value="ECO:0007669"/>
    <property type="project" value="TreeGrafter"/>
</dbReference>
<dbReference type="AlphaFoldDB" id="A0A831WSU4"/>
<dbReference type="SMART" id="SM00450">
    <property type="entry name" value="RHOD"/>
    <property type="match status" value="1"/>
</dbReference>
<dbReference type="EMBL" id="DSBW01000209">
    <property type="protein sequence ID" value="HED31855.1"/>
    <property type="molecule type" value="Genomic_DNA"/>
</dbReference>
<dbReference type="Gene3D" id="3.40.250.10">
    <property type="entry name" value="Rhodanese-like domain"/>
    <property type="match status" value="1"/>
</dbReference>
<name>A0A831WSU4_PROAE</name>
<evidence type="ECO:0000313" key="2">
    <source>
        <dbReference type="EMBL" id="HED31855.1"/>
    </source>
</evidence>
<dbReference type="Proteomes" id="UP000886335">
    <property type="component" value="Unassembled WGS sequence"/>
</dbReference>
<comment type="caution">
    <text evidence="2">The sequence shown here is derived from an EMBL/GenBank/DDBJ whole genome shotgun (WGS) entry which is preliminary data.</text>
</comment>
<organism evidence="2">
    <name type="scientific">Prosthecochloris aestuarii</name>
    <dbReference type="NCBI Taxonomy" id="1102"/>
    <lineage>
        <taxon>Bacteria</taxon>
        <taxon>Pseudomonadati</taxon>
        <taxon>Chlorobiota</taxon>
        <taxon>Chlorobiia</taxon>
        <taxon>Chlorobiales</taxon>
        <taxon>Chlorobiaceae</taxon>
        <taxon>Prosthecochloris</taxon>
    </lineage>
</organism>
<evidence type="ECO:0000259" key="1">
    <source>
        <dbReference type="PROSITE" id="PS50206"/>
    </source>
</evidence>
<proteinExistence type="predicted"/>
<dbReference type="InterPro" id="IPR001763">
    <property type="entry name" value="Rhodanese-like_dom"/>
</dbReference>